<proteinExistence type="predicted"/>
<organism evidence="1 2">
    <name type="scientific">Methylomonas koyamae</name>
    <dbReference type="NCBI Taxonomy" id="702114"/>
    <lineage>
        <taxon>Bacteria</taxon>
        <taxon>Pseudomonadati</taxon>
        <taxon>Pseudomonadota</taxon>
        <taxon>Gammaproteobacteria</taxon>
        <taxon>Methylococcales</taxon>
        <taxon>Methylococcaceae</taxon>
        <taxon>Methylomonas</taxon>
    </lineage>
</organism>
<protein>
    <recommendedName>
        <fullName evidence="3">DksA C4-type domain-containing protein</fullName>
    </recommendedName>
</protein>
<dbReference type="RefSeq" id="WP_064039306.1">
    <property type="nucleotide sequence ID" value="NZ_LUUJ01000044.1"/>
</dbReference>
<evidence type="ECO:0000313" key="2">
    <source>
        <dbReference type="Proteomes" id="UP000077857"/>
    </source>
</evidence>
<sequence>MNRLRLPHYCDRCGDSLSQHEQRLYSDGEALCAFCEQMRSEALEIYRQNLARKAEMPRLRPVKSVCL</sequence>
<dbReference type="EMBL" id="LUUJ01000044">
    <property type="protein sequence ID" value="OAI19884.1"/>
    <property type="molecule type" value="Genomic_DNA"/>
</dbReference>
<evidence type="ECO:0000313" key="1">
    <source>
        <dbReference type="EMBL" id="OAI19884.1"/>
    </source>
</evidence>
<dbReference type="AlphaFoldDB" id="A0A177NQR4"/>
<evidence type="ECO:0008006" key="3">
    <source>
        <dbReference type="Google" id="ProtNLM"/>
    </source>
</evidence>
<name>A0A177NQR4_9GAMM</name>
<comment type="caution">
    <text evidence="1">The sequence shown here is derived from an EMBL/GenBank/DDBJ whole genome shotgun (WGS) entry which is preliminary data.</text>
</comment>
<reference evidence="1 2" key="1">
    <citation type="submission" date="2016-03" db="EMBL/GenBank/DDBJ databases">
        <authorList>
            <person name="Ploux O."/>
        </authorList>
    </citation>
    <scope>NUCLEOTIDE SEQUENCE [LARGE SCALE GENOMIC DNA]</scope>
    <source>
        <strain evidence="1 2">R-45378</strain>
    </source>
</reference>
<gene>
    <name evidence="1" type="ORF">A1507_05910</name>
</gene>
<accession>A0A177NQR4</accession>
<dbReference type="OrthoDB" id="5572139at2"/>
<dbReference type="Proteomes" id="UP000077857">
    <property type="component" value="Unassembled WGS sequence"/>
</dbReference>